<dbReference type="GO" id="GO:0051075">
    <property type="term" value="F:S-adenosylmethionine:tRNA ribosyltransferase-isomerase activity"/>
    <property type="evidence" value="ECO:0007669"/>
    <property type="project" value="UniProtKB-EC"/>
</dbReference>
<comment type="function">
    <text evidence="5">Transfers and isomerizes the ribose moiety from AdoMet to the 7-aminomethyl group of 7-deazaguanine (preQ1-tRNA) to give epoxyqueuosine (oQ-tRNA).</text>
</comment>
<accession>A0A0G0I533</accession>
<evidence type="ECO:0000256" key="1">
    <source>
        <dbReference type="ARBA" id="ARBA00022490"/>
    </source>
</evidence>
<comment type="caution">
    <text evidence="6">The sequence shown here is derived from an EMBL/GenBank/DDBJ whole genome shotgun (WGS) entry which is preliminary data.</text>
</comment>
<dbReference type="AlphaFoldDB" id="A0A0G0I533"/>
<dbReference type="EMBL" id="LBTX01000012">
    <property type="protein sequence ID" value="KKQ49637.1"/>
    <property type="molecule type" value="Genomic_DNA"/>
</dbReference>
<keyword evidence="1 5" id="KW-0963">Cytoplasm</keyword>
<keyword evidence="2 5" id="KW-0808">Transferase</keyword>
<proteinExistence type="inferred from homology"/>
<comment type="subunit">
    <text evidence="5">Monomer.</text>
</comment>
<sequence>MIKIEDYDYQLPSELIAQEALKNRDECRLLVVDRENNDTKEGVFKDIASDLGEDDVLVLNESRVFPARLIGKKDSGGKVELLLLRKTREKEWEAICRPGLKKGKRLDFGELKGEVTENWEEAIEIRFEFEGDFWKILEKIGKTPIPPYIQNDRENEIRKDYQTVYANSYGSAAAPTAGLHFTNELLEKLLKKGVQIEKVNLDVGLGTFKPVSEKNLERGKLHSEHFELRAEVADRLNLAKKQGKRIIAVGTTSVRVLEAMSDEKGNLRGGSGETDIFIYPPYKFKFVDSLLTNFHLPKSSLLMLVSALMGEAWREVYKEAVEKRYRFFSFGDAMWIR</sequence>
<dbReference type="InterPro" id="IPR003699">
    <property type="entry name" value="QueA"/>
</dbReference>
<evidence type="ECO:0000256" key="3">
    <source>
        <dbReference type="ARBA" id="ARBA00022691"/>
    </source>
</evidence>
<evidence type="ECO:0000256" key="4">
    <source>
        <dbReference type="ARBA" id="ARBA00022785"/>
    </source>
</evidence>
<dbReference type="PANTHER" id="PTHR30307:SF0">
    <property type="entry name" value="S-ADENOSYLMETHIONINE:TRNA RIBOSYLTRANSFERASE-ISOMERASE"/>
    <property type="match status" value="1"/>
</dbReference>
<dbReference type="HAMAP" id="MF_00113">
    <property type="entry name" value="QueA"/>
    <property type="match status" value="1"/>
</dbReference>
<protein>
    <recommendedName>
        <fullName evidence="5">S-adenosylmethionine:tRNA ribosyltransferase-isomerase</fullName>
        <ecNumber evidence="5">2.4.99.17</ecNumber>
    </recommendedName>
    <alternativeName>
        <fullName evidence="5">Queuosine biosynthesis protein QueA</fullName>
    </alternativeName>
</protein>
<keyword evidence="6" id="KW-0413">Isomerase</keyword>
<dbReference type="GO" id="GO:0005737">
    <property type="term" value="C:cytoplasm"/>
    <property type="evidence" value="ECO:0007669"/>
    <property type="project" value="UniProtKB-SubCell"/>
</dbReference>
<dbReference type="UniPathway" id="UPA00392"/>
<name>A0A0G0I533_9BACT</name>
<evidence type="ECO:0000256" key="2">
    <source>
        <dbReference type="ARBA" id="ARBA00022679"/>
    </source>
</evidence>
<evidence type="ECO:0000313" key="7">
    <source>
        <dbReference type="Proteomes" id="UP000034231"/>
    </source>
</evidence>
<dbReference type="GO" id="GO:0008616">
    <property type="term" value="P:tRNA queuosine(34) biosynthetic process"/>
    <property type="evidence" value="ECO:0007669"/>
    <property type="project" value="UniProtKB-UniRule"/>
</dbReference>
<keyword evidence="4 5" id="KW-0671">Queuosine biosynthesis</keyword>
<evidence type="ECO:0000313" key="6">
    <source>
        <dbReference type="EMBL" id="KKQ49637.1"/>
    </source>
</evidence>
<dbReference type="PATRIC" id="fig|1618488.3.peg.742"/>
<comment type="subcellular location">
    <subcellularLocation>
        <location evidence="5">Cytoplasm</location>
    </subcellularLocation>
</comment>
<dbReference type="FunFam" id="2.40.10.240:FF:000002">
    <property type="entry name" value="S-adenosylmethionine:tRNA ribosyltransferase-isomerase"/>
    <property type="match status" value="1"/>
</dbReference>
<dbReference type="EC" id="2.4.99.17" evidence="5"/>
<dbReference type="SUPFAM" id="SSF111337">
    <property type="entry name" value="QueA-like"/>
    <property type="match status" value="1"/>
</dbReference>
<dbReference type="Pfam" id="PF02547">
    <property type="entry name" value="Queuosine_synth"/>
    <property type="match status" value="1"/>
</dbReference>
<dbReference type="Gene3D" id="3.40.1780.10">
    <property type="entry name" value="QueA-like"/>
    <property type="match status" value="1"/>
</dbReference>
<comment type="similarity">
    <text evidence="5">Belongs to the QueA family.</text>
</comment>
<dbReference type="Gene3D" id="2.40.10.240">
    <property type="entry name" value="QueA-like"/>
    <property type="match status" value="1"/>
</dbReference>
<evidence type="ECO:0000256" key="5">
    <source>
        <dbReference type="HAMAP-Rule" id="MF_00113"/>
    </source>
</evidence>
<dbReference type="InterPro" id="IPR036100">
    <property type="entry name" value="QueA_sf"/>
</dbReference>
<gene>
    <name evidence="5" type="primary">queA</name>
    <name evidence="6" type="ORF">US68_C0012G0032</name>
</gene>
<reference evidence="6 7" key="1">
    <citation type="journal article" date="2015" name="Nature">
        <title>rRNA introns, odd ribosomes, and small enigmatic genomes across a large radiation of phyla.</title>
        <authorList>
            <person name="Brown C.T."/>
            <person name="Hug L.A."/>
            <person name="Thomas B.C."/>
            <person name="Sharon I."/>
            <person name="Castelle C.J."/>
            <person name="Singh A."/>
            <person name="Wilkins M.J."/>
            <person name="Williams K.H."/>
            <person name="Banfield J.F."/>
        </authorList>
    </citation>
    <scope>NUCLEOTIDE SEQUENCE [LARGE SCALE GENOMIC DNA]</scope>
</reference>
<dbReference type="InterPro" id="IPR042119">
    <property type="entry name" value="QueA_dom2"/>
</dbReference>
<organism evidence="6 7">
    <name type="scientific">Candidatus Shapirobacteria bacterium GW2011_GWE1_38_10</name>
    <dbReference type="NCBI Taxonomy" id="1618488"/>
    <lineage>
        <taxon>Bacteria</taxon>
        <taxon>Candidatus Shapironibacteriota</taxon>
    </lineage>
</organism>
<dbReference type="NCBIfam" id="NF001140">
    <property type="entry name" value="PRK00147.1"/>
    <property type="match status" value="1"/>
</dbReference>
<dbReference type="PANTHER" id="PTHR30307">
    <property type="entry name" value="S-ADENOSYLMETHIONINE:TRNA RIBOSYLTRANSFERASE-ISOMERASE"/>
    <property type="match status" value="1"/>
</dbReference>
<dbReference type="InterPro" id="IPR042118">
    <property type="entry name" value="QueA_dom1"/>
</dbReference>
<dbReference type="Proteomes" id="UP000034231">
    <property type="component" value="Unassembled WGS sequence"/>
</dbReference>
<dbReference type="NCBIfam" id="TIGR00113">
    <property type="entry name" value="queA"/>
    <property type="match status" value="1"/>
</dbReference>
<comment type="catalytic activity">
    <reaction evidence="5">
        <text>7-aminomethyl-7-carbaguanosine(34) in tRNA + S-adenosyl-L-methionine = epoxyqueuosine(34) in tRNA + adenine + L-methionine + 2 H(+)</text>
        <dbReference type="Rhea" id="RHEA:32155"/>
        <dbReference type="Rhea" id="RHEA-COMP:10342"/>
        <dbReference type="Rhea" id="RHEA-COMP:18582"/>
        <dbReference type="ChEBI" id="CHEBI:15378"/>
        <dbReference type="ChEBI" id="CHEBI:16708"/>
        <dbReference type="ChEBI" id="CHEBI:57844"/>
        <dbReference type="ChEBI" id="CHEBI:59789"/>
        <dbReference type="ChEBI" id="CHEBI:82833"/>
        <dbReference type="ChEBI" id="CHEBI:194443"/>
        <dbReference type="EC" id="2.4.99.17"/>
    </reaction>
</comment>
<comment type="pathway">
    <text evidence="5">tRNA modification; tRNA-queuosine biosynthesis.</text>
</comment>
<keyword evidence="3 5" id="KW-0949">S-adenosyl-L-methionine</keyword>